<organism evidence="1 2">
    <name type="scientific">Lacicoccus qingdaonensis</name>
    <dbReference type="NCBI Taxonomy" id="576118"/>
    <lineage>
        <taxon>Bacteria</taxon>
        <taxon>Bacillati</taxon>
        <taxon>Bacillota</taxon>
        <taxon>Bacilli</taxon>
        <taxon>Bacillales</taxon>
        <taxon>Salinicoccaceae</taxon>
        <taxon>Lacicoccus</taxon>
    </lineage>
</organism>
<keyword evidence="2" id="KW-1185">Reference proteome</keyword>
<sequence>MTSDFDCLRSNLGSKFDLPGYIDCLRSNLGSKFDLPGDLDCLRSNLGSKFDKSKKEDSDDFSEEILSDLIDEGYKGEELKAAFAERRAMLTSAVDNLIEEARNSKSYDSFEDMLEDTVDEEDED</sequence>
<name>A0A1G9J4M6_9BACL</name>
<dbReference type="EMBL" id="FNFY01000042">
    <property type="protein sequence ID" value="SDL32450.1"/>
    <property type="molecule type" value="Genomic_DNA"/>
</dbReference>
<evidence type="ECO:0008006" key="3">
    <source>
        <dbReference type="Google" id="ProtNLM"/>
    </source>
</evidence>
<dbReference type="STRING" id="576118.SAMN05216216_14216"/>
<dbReference type="AlphaFoldDB" id="A0A1G9J4M6"/>
<gene>
    <name evidence="1" type="ORF">SAMN05216216_14216</name>
</gene>
<dbReference type="Proteomes" id="UP000199008">
    <property type="component" value="Unassembled WGS sequence"/>
</dbReference>
<protein>
    <recommendedName>
        <fullName evidence="3">UBA domain-containing protein</fullName>
    </recommendedName>
</protein>
<evidence type="ECO:0000313" key="1">
    <source>
        <dbReference type="EMBL" id="SDL32450.1"/>
    </source>
</evidence>
<evidence type="ECO:0000313" key="2">
    <source>
        <dbReference type="Proteomes" id="UP000199008"/>
    </source>
</evidence>
<reference evidence="2" key="1">
    <citation type="submission" date="2016-10" db="EMBL/GenBank/DDBJ databases">
        <authorList>
            <person name="Varghese N."/>
            <person name="Submissions S."/>
        </authorList>
    </citation>
    <scope>NUCLEOTIDE SEQUENCE [LARGE SCALE GENOMIC DNA]</scope>
    <source>
        <strain evidence="2">CGMCC 1.8895</strain>
    </source>
</reference>
<accession>A0A1G9J4M6</accession>
<proteinExistence type="predicted"/>